<evidence type="ECO:0000313" key="6">
    <source>
        <dbReference type="Proteomes" id="UP000635565"/>
    </source>
</evidence>
<proteinExistence type="inferred from homology"/>
<dbReference type="InterPro" id="IPR017853">
    <property type="entry name" value="GH"/>
</dbReference>
<dbReference type="SUPFAM" id="SSF51445">
    <property type="entry name" value="(Trans)glycosidases"/>
    <property type="match status" value="1"/>
</dbReference>
<comment type="similarity">
    <text evidence="1 4">Belongs to the glycosyl hydrolase 1 family.</text>
</comment>
<dbReference type="PRINTS" id="PR00131">
    <property type="entry name" value="GLHYDRLASE1"/>
</dbReference>
<dbReference type="Proteomes" id="UP000635565">
    <property type="component" value="Unassembled WGS sequence"/>
</dbReference>
<evidence type="ECO:0000256" key="2">
    <source>
        <dbReference type="ARBA" id="ARBA00022801"/>
    </source>
</evidence>
<keyword evidence="2" id="KW-0378">Hydrolase</keyword>
<comment type="caution">
    <text evidence="5">The sequence shown here is derived from an EMBL/GenBank/DDBJ whole genome shotgun (WGS) entry which is preliminary data.</text>
</comment>
<evidence type="ECO:0000313" key="5">
    <source>
        <dbReference type="EMBL" id="GHO88107.1"/>
    </source>
</evidence>
<organism evidence="5 6">
    <name type="scientific">Dictyobacter formicarum</name>
    <dbReference type="NCBI Taxonomy" id="2778368"/>
    <lineage>
        <taxon>Bacteria</taxon>
        <taxon>Bacillati</taxon>
        <taxon>Chloroflexota</taxon>
        <taxon>Ktedonobacteria</taxon>
        <taxon>Ktedonobacterales</taxon>
        <taxon>Dictyobacteraceae</taxon>
        <taxon>Dictyobacter</taxon>
    </lineage>
</organism>
<evidence type="ECO:0000256" key="3">
    <source>
        <dbReference type="ARBA" id="ARBA00023295"/>
    </source>
</evidence>
<gene>
    <name evidence="5" type="ORF">KSZ_61130</name>
</gene>
<dbReference type="EMBL" id="BNJJ01000021">
    <property type="protein sequence ID" value="GHO88107.1"/>
    <property type="molecule type" value="Genomic_DNA"/>
</dbReference>
<evidence type="ECO:0000256" key="1">
    <source>
        <dbReference type="ARBA" id="ARBA00010838"/>
    </source>
</evidence>
<name>A0ABQ3VPD8_9CHLR</name>
<evidence type="ECO:0000256" key="4">
    <source>
        <dbReference type="RuleBase" id="RU003690"/>
    </source>
</evidence>
<dbReference type="RefSeq" id="WP_201365707.1">
    <property type="nucleotide sequence ID" value="NZ_BNJJ01000021.1"/>
</dbReference>
<keyword evidence="6" id="KW-1185">Reference proteome</keyword>
<sequence>MEFSFPSGFFWGMATAAHQVEGDNVYNDNWVVEHVPGTPYVESSGDACDHYHLYREDIARLAELGFNLYRFSLEWSRIEPEEGEFSLAQLEHYRRMLAACHEFGITPMVTFHHFTSPRWLAAQGGWEGQQTPEKFARFCERAMSHLGDLMPLACTLNEVNIGPLIASIVPNFASLRAQPWYEEAARRVGSDAAHFAPFLFADVPHGREIIMAAHRRAVEAIKAGPGSCQVGLTLAMQDIQAGPDGEEMAARMCHELQDVYLQGTQGDDFIGVQTYSRQRFGPQGPLGPEEGVELTQSEYEFWPEALAATIRYASKATGLPVIVTENGIATEDDTRRIAYVERALRGVADCLREGIDVRGYTYWSALDNFEWQSGYYPKFGLIAVDRQTQQRTVKPSARWLGRIAQANSF</sequence>
<dbReference type="InterPro" id="IPR001360">
    <property type="entry name" value="Glyco_hydro_1"/>
</dbReference>
<dbReference type="PANTHER" id="PTHR10353:SF36">
    <property type="entry name" value="LP05116P"/>
    <property type="match status" value="1"/>
</dbReference>
<dbReference type="Pfam" id="PF00232">
    <property type="entry name" value="Glyco_hydro_1"/>
    <property type="match status" value="2"/>
</dbReference>
<dbReference type="Gene3D" id="3.20.20.80">
    <property type="entry name" value="Glycosidases"/>
    <property type="match status" value="1"/>
</dbReference>
<keyword evidence="3" id="KW-0326">Glycosidase</keyword>
<reference evidence="5 6" key="1">
    <citation type="journal article" date="2021" name="Int. J. Syst. Evol. Microbiol.">
        <title>Reticulibacter mediterranei gen. nov., sp. nov., within the new family Reticulibacteraceae fam. nov., and Ktedonospora formicarum gen. nov., sp. nov., Ktedonobacter robiniae sp. nov., Dictyobacter formicarum sp. nov. and Dictyobacter arantiisoli sp. nov., belonging to the class Ktedonobacteria.</title>
        <authorList>
            <person name="Yabe S."/>
            <person name="Zheng Y."/>
            <person name="Wang C.M."/>
            <person name="Sakai Y."/>
            <person name="Abe K."/>
            <person name="Yokota A."/>
            <person name="Donadio S."/>
            <person name="Cavaletti L."/>
            <person name="Monciardini P."/>
        </authorList>
    </citation>
    <scope>NUCLEOTIDE SEQUENCE [LARGE SCALE GENOMIC DNA]</scope>
    <source>
        <strain evidence="5 6">SOSP1-9</strain>
    </source>
</reference>
<dbReference type="PANTHER" id="PTHR10353">
    <property type="entry name" value="GLYCOSYL HYDROLASE"/>
    <property type="match status" value="1"/>
</dbReference>
<protein>
    <submittedName>
        <fullName evidence="5">Beta-glucosidase</fullName>
    </submittedName>
</protein>
<accession>A0ABQ3VPD8</accession>